<evidence type="ECO:0000313" key="1">
    <source>
        <dbReference type="EMBL" id="EMM7460134.1"/>
    </source>
</evidence>
<name>A0AAN4JFT0_CITFR</name>
<gene>
    <name evidence="1" type="ORF">P7U51_004725</name>
</gene>
<protein>
    <submittedName>
        <fullName evidence="1">Host cell division inhibitor Icd-like protein</fullName>
    </submittedName>
</protein>
<organism evidence="1 2">
    <name type="scientific">Citrobacter freundii</name>
    <dbReference type="NCBI Taxonomy" id="546"/>
    <lineage>
        <taxon>Bacteria</taxon>
        <taxon>Pseudomonadati</taxon>
        <taxon>Pseudomonadota</taxon>
        <taxon>Gammaproteobacteria</taxon>
        <taxon>Enterobacterales</taxon>
        <taxon>Enterobacteriaceae</taxon>
        <taxon>Citrobacter</taxon>
        <taxon>Citrobacter freundii complex</taxon>
    </lineage>
</organism>
<evidence type="ECO:0000313" key="2">
    <source>
        <dbReference type="Proteomes" id="UP001169574"/>
    </source>
</evidence>
<reference evidence="1" key="1">
    <citation type="submission" date="2024-02" db="EMBL/GenBank/DDBJ databases">
        <authorList>
            <consortium name="Clinical and Environmental Microbiology Branch: Whole genome sequencing antimicrobial resistance pathogens in the healthcare setting"/>
        </authorList>
    </citation>
    <scope>NUCLEOTIDE SEQUENCE</scope>
    <source>
        <strain evidence="1">Whole organism</strain>
    </source>
</reference>
<dbReference type="EMBL" id="ABLGCN030000019">
    <property type="protein sequence ID" value="EMM7460134.1"/>
    <property type="molecule type" value="Genomic_DNA"/>
</dbReference>
<comment type="caution">
    <text evidence="1">The sequence shown here is derived from an EMBL/GenBank/DDBJ whole genome shotgun (WGS) entry which is preliminary data.</text>
</comment>
<dbReference type="Proteomes" id="UP001169574">
    <property type="component" value="Unassembled WGS sequence"/>
</dbReference>
<accession>A0AAN4JFT0</accession>
<dbReference type="AlphaFoldDB" id="A0AAN4JFT0"/>
<sequence length="91" mass="10489">MKDHITHPQGRDSDNQKLMPAYTWLFLGTPKGQTCTPVVIRTAADTEEEARAWYPRWDLTFAAKIRSECSLYQYRNGAFELTVSGLEVRHD</sequence>
<proteinExistence type="predicted"/>
<dbReference type="NCBIfam" id="NF033153">
    <property type="entry name" value="phage_ICD_like"/>
    <property type="match status" value="1"/>
</dbReference>